<evidence type="ECO:0000313" key="1">
    <source>
        <dbReference type="EMBL" id="MBW8186573.1"/>
    </source>
</evidence>
<reference evidence="1 2" key="1">
    <citation type="submission" date="2021-07" db="EMBL/GenBank/DDBJ databases">
        <title>Shewanella sp. nov, isolated from SCS.</title>
        <authorList>
            <person name="Cao W.R."/>
        </authorList>
    </citation>
    <scope>NUCLEOTIDE SEQUENCE [LARGE SCALE GENOMIC DNA]</scope>
    <source>
        <strain evidence="1 2">NR704-98</strain>
    </source>
</reference>
<name>A0ABS7EA69_9GAMM</name>
<evidence type="ECO:0000313" key="2">
    <source>
        <dbReference type="Proteomes" id="UP001195963"/>
    </source>
</evidence>
<sequence length="402" mass="45604">MKPNKDGKYVFPATDFPSLFLPSVTSVAELLGLPKNLSQQITAFEQYFDKDFKISRSSKACLVTEGVGKPTVNKLVKVGSELSIPTSTLLSPIKLRKDRRALRLGSNAVDWLSLYAGTKCSKNDGEFTDFFKGMSHRAEADILMRKKLQTQIKLGELESTDISGVWLAQLPFWQQYSSIPNEQLATFTRYSEFSRAKLENIKTLPADYSLALGYMIFDFYLSAIACYEAALGAFYQRRFASLSTKNHLALYERVSETLSSDGDDYTCFGAMLLEVKRLISNERDDVSWRKLASFIPVDQVSQHGETLIDEQYHQLKDWKNGLNMPSMEKLERFVTAAFSYHGNYDVDAMLVYFRIAKVLDIKLNEFVAQVPNEHVTSTVETVLSSYPVYLEKYRLLLARSIG</sequence>
<proteinExistence type="predicted"/>
<dbReference type="RefSeq" id="WP_220111804.1">
    <property type="nucleotide sequence ID" value="NZ_JAHZST010000031.1"/>
</dbReference>
<keyword evidence="2" id="KW-1185">Reference proteome</keyword>
<organism evidence="1 2">
    <name type="scientific">Shewanella nanhaiensis</name>
    <dbReference type="NCBI Taxonomy" id="2864872"/>
    <lineage>
        <taxon>Bacteria</taxon>
        <taxon>Pseudomonadati</taxon>
        <taxon>Pseudomonadota</taxon>
        <taxon>Gammaproteobacteria</taxon>
        <taxon>Alteromonadales</taxon>
        <taxon>Shewanellaceae</taxon>
        <taxon>Shewanella</taxon>
    </lineage>
</organism>
<gene>
    <name evidence="1" type="ORF">K0625_23430</name>
</gene>
<protein>
    <submittedName>
        <fullName evidence="1">Uncharacterized protein</fullName>
    </submittedName>
</protein>
<comment type="caution">
    <text evidence="1">The sequence shown here is derived from an EMBL/GenBank/DDBJ whole genome shotgun (WGS) entry which is preliminary data.</text>
</comment>
<accession>A0ABS7EA69</accession>
<dbReference type="EMBL" id="JAHZST010000031">
    <property type="protein sequence ID" value="MBW8186573.1"/>
    <property type="molecule type" value="Genomic_DNA"/>
</dbReference>
<dbReference type="Proteomes" id="UP001195963">
    <property type="component" value="Unassembled WGS sequence"/>
</dbReference>